<dbReference type="Proteomes" id="UP001150266">
    <property type="component" value="Unassembled WGS sequence"/>
</dbReference>
<accession>A0A9W9A4A5</accession>
<dbReference type="AlphaFoldDB" id="A0A9W9A4A5"/>
<comment type="caution">
    <text evidence="1">The sequence shown here is derived from an EMBL/GenBank/DDBJ whole genome shotgun (WGS) entry which is preliminary data.</text>
</comment>
<evidence type="ECO:0000313" key="1">
    <source>
        <dbReference type="EMBL" id="KAJ4473586.1"/>
    </source>
</evidence>
<dbReference type="EMBL" id="JAOTPV010000017">
    <property type="protein sequence ID" value="KAJ4473586.1"/>
    <property type="molecule type" value="Genomic_DNA"/>
</dbReference>
<protein>
    <submittedName>
        <fullName evidence="1">Uncharacterized protein</fullName>
    </submittedName>
</protein>
<organism evidence="1 2">
    <name type="scientific">Lentinula aciculospora</name>
    <dbReference type="NCBI Taxonomy" id="153920"/>
    <lineage>
        <taxon>Eukaryota</taxon>
        <taxon>Fungi</taxon>
        <taxon>Dikarya</taxon>
        <taxon>Basidiomycota</taxon>
        <taxon>Agaricomycotina</taxon>
        <taxon>Agaricomycetes</taxon>
        <taxon>Agaricomycetidae</taxon>
        <taxon>Agaricales</taxon>
        <taxon>Marasmiineae</taxon>
        <taxon>Omphalotaceae</taxon>
        <taxon>Lentinula</taxon>
    </lineage>
</organism>
<dbReference type="OrthoDB" id="2228at2759"/>
<reference evidence="1" key="1">
    <citation type="submission" date="2022-08" db="EMBL/GenBank/DDBJ databases">
        <title>A Global Phylogenomic Analysis of the Shiitake Genus Lentinula.</title>
        <authorList>
            <consortium name="DOE Joint Genome Institute"/>
            <person name="Sierra-Patev S."/>
            <person name="Min B."/>
            <person name="Naranjo-Ortiz M."/>
            <person name="Looney B."/>
            <person name="Konkel Z."/>
            <person name="Slot J.C."/>
            <person name="Sakamoto Y."/>
            <person name="Steenwyk J.L."/>
            <person name="Rokas A."/>
            <person name="Carro J."/>
            <person name="Camarero S."/>
            <person name="Ferreira P."/>
            <person name="Molpeceres G."/>
            <person name="Ruiz-Duenas F.J."/>
            <person name="Serrano A."/>
            <person name="Henrissat B."/>
            <person name="Drula E."/>
            <person name="Hughes K.W."/>
            <person name="Mata J.L."/>
            <person name="Ishikawa N.K."/>
            <person name="Vargas-Isla R."/>
            <person name="Ushijima S."/>
            <person name="Smith C.A."/>
            <person name="Ahrendt S."/>
            <person name="Andreopoulos W."/>
            <person name="He G."/>
            <person name="Labutti K."/>
            <person name="Lipzen A."/>
            <person name="Ng V."/>
            <person name="Riley R."/>
            <person name="Sandor L."/>
            <person name="Barry K."/>
            <person name="Martinez A.T."/>
            <person name="Xiao Y."/>
            <person name="Gibbons J.G."/>
            <person name="Terashima K."/>
            <person name="Grigoriev I.V."/>
            <person name="Hibbett D.S."/>
        </authorList>
    </citation>
    <scope>NUCLEOTIDE SEQUENCE</scope>
    <source>
        <strain evidence="1">JLM2183</strain>
    </source>
</reference>
<name>A0A9W9A4A5_9AGAR</name>
<sequence length="107" mass="12285">MFNLNFCYRDATKVRIISLYIQFREGVLDENRRRCGKDAVLGNQRGVPTLNLLNKDIYIGLTHVITPRYFVDDLKVLELGGVGSQAIPNGLAESRGQRPYQEYYDDE</sequence>
<proteinExistence type="predicted"/>
<evidence type="ECO:0000313" key="2">
    <source>
        <dbReference type="Proteomes" id="UP001150266"/>
    </source>
</evidence>
<keyword evidence="2" id="KW-1185">Reference proteome</keyword>
<gene>
    <name evidence="1" type="ORF">J3R30DRAFT_3684648</name>
</gene>